<dbReference type="PANTHER" id="PTHR33375:SF1">
    <property type="entry name" value="CHROMOSOME-PARTITIONING PROTEIN PARB-RELATED"/>
    <property type="match status" value="1"/>
</dbReference>
<dbReference type="PANTHER" id="PTHR33375">
    <property type="entry name" value="CHROMOSOME-PARTITIONING PROTEIN PARB-RELATED"/>
    <property type="match status" value="1"/>
</dbReference>
<evidence type="ECO:0000259" key="1">
    <source>
        <dbReference type="SMART" id="SM00470"/>
    </source>
</evidence>
<reference evidence="2 3" key="1">
    <citation type="submission" date="2022-04" db="EMBL/GenBank/DDBJ databases">
        <title>Positive selection, recombination, and allopatry shape intraspecific diversity of widespread and dominant cyanobacteria.</title>
        <authorList>
            <person name="Wei J."/>
            <person name="Shu W."/>
            <person name="Hu C."/>
        </authorList>
    </citation>
    <scope>NUCLEOTIDE SEQUENCE [LARGE SCALE GENOMIC DNA]</scope>
    <source>
        <strain evidence="2 3">AS-A4</strain>
    </source>
</reference>
<evidence type="ECO:0000313" key="3">
    <source>
        <dbReference type="Proteomes" id="UP001476950"/>
    </source>
</evidence>
<dbReference type="InterPro" id="IPR050336">
    <property type="entry name" value="Chromosome_partition/occlusion"/>
</dbReference>
<comment type="caution">
    <text evidence="2">The sequence shown here is derived from an EMBL/GenBank/DDBJ whole genome shotgun (WGS) entry which is preliminary data.</text>
</comment>
<organism evidence="2 3">
    <name type="scientific">Stenomitos frigidus AS-A4</name>
    <dbReference type="NCBI Taxonomy" id="2933935"/>
    <lineage>
        <taxon>Bacteria</taxon>
        <taxon>Bacillati</taxon>
        <taxon>Cyanobacteriota</taxon>
        <taxon>Cyanophyceae</taxon>
        <taxon>Leptolyngbyales</taxon>
        <taxon>Leptolyngbyaceae</taxon>
        <taxon>Stenomitos</taxon>
    </lineage>
</organism>
<dbReference type="SUPFAM" id="SSF110849">
    <property type="entry name" value="ParB/Sulfiredoxin"/>
    <property type="match status" value="1"/>
</dbReference>
<dbReference type="EMBL" id="JAMPLM010000094">
    <property type="protein sequence ID" value="MEP1062809.1"/>
    <property type="molecule type" value="Genomic_DNA"/>
</dbReference>
<dbReference type="InterPro" id="IPR036086">
    <property type="entry name" value="ParB/Sulfiredoxin_sf"/>
</dbReference>
<dbReference type="Pfam" id="PF02195">
    <property type="entry name" value="ParB_N"/>
    <property type="match status" value="1"/>
</dbReference>
<name>A0ABV0KU68_9CYAN</name>
<dbReference type="RefSeq" id="WP_190449777.1">
    <property type="nucleotide sequence ID" value="NZ_JAMPLM010000094.1"/>
</dbReference>
<accession>A0ABV0KU68</accession>
<proteinExistence type="predicted"/>
<keyword evidence="3" id="KW-1185">Reference proteome</keyword>
<dbReference type="Proteomes" id="UP001476950">
    <property type="component" value="Unassembled WGS sequence"/>
</dbReference>
<evidence type="ECO:0000313" key="2">
    <source>
        <dbReference type="EMBL" id="MEP1062809.1"/>
    </source>
</evidence>
<dbReference type="Gene3D" id="3.90.1530.10">
    <property type="entry name" value="Conserved hypothetical protein from pyrococcus furiosus pfu- 392566-001, ParB domain"/>
    <property type="match status" value="1"/>
</dbReference>
<protein>
    <submittedName>
        <fullName evidence="2">ParB/RepB/Spo0J family partition protein</fullName>
    </submittedName>
</protein>
<sequence length="276" mass="30662">MARRRSNSANLFAEAAATADAIHAQDQAVSAKSEQERSQKTKLPLSQIRARETDTRPLDPQHVSALAESIAALGLIEPLVIDAKGVLLAGGHRLAALQALQETNPETYNQQFPEGQIQVHMLAFDAEQEPERALQVELAENEKRVNYTRDQIERLAERLKALNYRNIRGRPKEGEKALGPALAVAIGVSTRYVRKVLSEQNQEPKVEKNRNSVPIFQKLKLLKKIEASLEELAALPEPEETTRIEKSLYKALPGFLKTVQSNINEVKQAVKTPSTP</sequence>
<gene>
    <name evidence="2" type="ORF">NDI38_31010</name>
</gene>
<dbReference type="InterPro" id="IPR003115">
    <property type="entry name" value="ParB_N"/>
</dbReference>
<dbReference type="SMART" id="SM00470">
    <property type="entry name" value="ParB"/>
    <property type="match status" value="1"/>
</dbReference>
<feature type="domain" description="ParB-like N-terminal" evidence="1">
    <location>
        <begin position="41"/>
        <end position="142"/>
    </location>
</feature>